<evidence type="ECO:0000256" key="10">
    <source>
        <dbReference type="ARBA" id="ARBA00023114"/>
    </source>
</evidence>
<feature type="signal peptide" evidence="15">
    <location>
        <begin position="1"/>
        <end position="32"/>
    </location>
</feature>
<evidence type="ECO:0000256" key="13">
    <source>
        <dbReference type="ARBA" id="ARBA00023237"/>
    </source>
</evidence>
<keyword evidence="11" id="KW-0472">Membrane</keyword>
<comment type="caution">
    <text evidence="18">The sequence shown here is derived from an EMBL/GenBank/DDBJ whole genome shotgun (WGS) entry which is preliminary data.</text>
</comment>
<name>A0ABT2BNE2_9BURK</name>
<dbReference type="Gene3D" id="3.10.560.10">
    <property type="entry name" value="Outer membrane lipoprotein wza domain like"/>
    <property type="match status" value="1"/>
</dbReference>
<keyword evidence="5" id="KW-0762">Sugar transport</keyword>
<evidence type="ECO:0000256" key="14">
    <source>
        <dbReference type="ARBA" id="ARBA00023288"/>
    </source>
</evidence>
<keyword evidence="8" id="KW-0625">Polysaccharide transport</keyword>
<dbReference type="PANTHER" id="PTHR33619:SF3">
    <property type="entry name" value="POLYSACCHARIDE EXPORT PROTEIN GFCE-RELATED"/>
    <property type="match status" value="1"/>
</dbReference>
<keyword evidence="19" id="KW-1185">Reference proteome</keyword>
<evidence type="ECO:0000256" key="6">
    <source>
        <dbReference type="ARBA" id="ARBA00022692"/>
    </source>
</evidence>
<evidence type="ECO:0000256" key="8">
    <source>
        <dbReference type="ARBA" id="ARBA00023047"/>
    </source>
</evidence>
<dbReference type="Pfam" id="PF02563">
    <property type="entry name" value="Poly_export"/>
    <property type="match status" value="1"/>
</dbReference>
<dbReference type="EMBL" id="JANUGV010000005">
    <property type="protein sequence ID" value="MCS0610011.1"/>
    <property type="molecule type" value="Genomic_DNA"/>
</dbReference>
<gene>
    <name evidence="18" type="ORF">NX773_17735</name>
</gene>
<keyword evidence="14" id="KW-0449">Lipoprotein</keyword>
<keyword evidence="7 15" id="KW-0732">Signal</keyword>
<dbReference type="Gene3D" id="3.30.1950.10">
    <property type="entry name" value="wza like domain"/>
    <property type="match status" value="1"/>
</dbReference>
<organism evidence="18 19">
    <name type="scientific">Massilia solisilvae</name>
    <dbReference type="NCBI Taxonomy" id="1811225"/>
    <lineage>
        <taxon>Bacteria</taxon>
        <taxon>Pseudomonadati</taxon>
        <taxon>Pseudomonadota</taxon>
        <taxon>Betaproteobacteria</taxon>
        <taxon>Burkholderiales</taxon>
        <taxon>Oxalobacteraceae</taxon>
        <taxon>Telluria group</taxon>
        <taxon>Massilia</taxon>
    </lineage>
</organism>
<dbReference type="NCBIfam" id="TIGR03027">
    <property type="entry name" value="pepcterm_export"/>
    <property type="match status" value="1"/>
</dbReference>
<evidence type="ECO:0000256" key="4">
    <source>
        <dbReference type="ARBA" id="ARBA00022452"/>
    </source>
</evidence>
<evidence type="ECO:0000256" key="15">
    <source>
        <dbReference type="SAM" id="SignalP"/>
    </source>
</evidence>
<dbReference type="PROSITE" id="PS51257">
    <property type="entry name" value="PROKAR_LIPOPROTEIN"/>
    <property type="match status" value="1"/>
</dbReference>
<comment type="subcellular location">
    <subcellularLocation>
        <location evidence="1">Cell outer membrane</location>
        <topology evidence="1">Multi-pass membrane protein</topology>
    </subcellularLocation>
</comment>
<dbReference type="InterPro" id="IPR054765">
    <property type="entry name" value="SLBB_dom"/>
</dbReference>
<keyword evidence="9" id="KW-0406">Ion transport</keyword>
<keyword evidence="13" id="KW-0998">Cell outer membrane</keyword>
<protein>
    <submittedName>
        <fullName evidence="18">Polysaccharide export protein</fullName>
    </submittedName>
</protein>
<accession>A0ABT2BNE2</accession>
<evidence type="ECO:0000313" key="19">
    <source>
        <dbReference type="Proteomes" id="UP001205861"/>
    </source>
</evidence>
<evidence type="ECO:0000256" key="3">
    <source>
        <dbReference type="ARBA" id="ARBA00022448"/>
    </source>
</evidence>
<dbReference type="Proteomes" id="UP001205861">
    <property type="component" value="Unassembled WGS sequence"/>
</dbReference>
<evidence type="ECO:0000313" key="18">
    <source>
        <dbReference type="EMBL" id="MCS0610011.1"/>
    </source>
</evidence>
<evidence type="ECO:0000256" key="5">
    <source>
        <dbReference type="ARBA" id="ARBA00022597"/>
    </source>
</evidence>
<dbReference type="InterPro" id="IPR017477">
    <property type="entry name" value="PEP-CTERM_polysacc_export"/>
</dbReference>
<evidence type="ECO:0000259" key="17">
    <source>
        <dbReference type="Pfam" id="PF22461"/>
    </source>
</evidence>
<feature type="domain" description="Polysaccharide export protein N-terminal" evidence="16">
    <location>
        <begin position="38"/>
        <end position="112"/>
    </location>
</feature>
<feature type="domain" description="SLBB" evidence="17">
    <location>
        <begin position="123"/>
        <end position="201"/>
    </location>
</feature>
<evidence type="ECO:0000256" key="1">
    <source>
        <dbReference type="ARBA" id="ARBA00004571"/>
    </source>
</evidence>
<dbReference type="PANTHER" id="PTHR33619">
    <property type="entry name" value="POLYSACCHARIDE EXPORT PROTEIN GFCE-RELATED"/>
    <property type="match status" value="1"/>
</dbReference>
<evidence type="ECO:0000256" key="7">
    <source>
        <dbReference type="ARBA" id="ARBA00022729"/>
    </source>
</evidence>
<keyword evidence="3" id="KW-0813">Transport</keyword>
<dbReference type="Pfam" id="PF22461">
    <property type="entry name" value="SLBB_2"/>
    <property type="match status" value="1"/>
</dbReference>
<evidence type="ECO:0000256" key="12">
    <source>
        <dbReference type="ARBA" id="ARBA00023139"/>
    </source>
</evidence>
<evidence type="ECO:0000256" key="9">
    <source>
        <dbReference type="ARBA" id="ARBA00023065"/>
    </source>
</evidence>
<dbReference type="RefSeq" id="WP_258857628.1">
    <property type="nucleotide sequence ID" value="NZ_JANUGV010000005.1"/>
</dbReference>
<evidence type="ECO:0000256" key="2">
    <source>
        <dbReference type="ARBA" id="ARBA00009450"/>
    </source>
</evidence>
<keyword evidence="10" id="KW-0626">Porin</keyword>
<sequence length="207" mass="22023">MTYRLTARAAILAATASLALLLGGCATPPAPAENQAVAANPDYKIGPGDAVNIIVWRNPEVSMSVPVRPDGKITTPLVEDLQAAGKTSSELARDIEKSLSKYIQQPVVTVVVTNFIGNYSEQIRVIGQAAKPQALPYKRDMSLMDVLIAVGGVTDFAAGNRATIIRNVDGKPQRLAVRLDDLVRDGDVSANVAMRPGDVLVIPESFF</sequence>
<comment type="similarity">
    <text evidence="2">Belongs to the BexD/CtrA/VexA family.</text>
</comment>
<evidence type="ECO:0000259" key="16">
    <source>
        <dbReference type="Pfam" id="PF02563"/>
    </source>
</evidence>
<keyword evidence="12" id="KW-0564">Palmitate</keyword>
<keyword evidence="4" id="KW-1134">Transmembrane beta strand</keyword>
<dbReference type="InterPro" id="IPR003715">
    <property type="entry name" value="Poly_export_N"/>
</dbReference>
<reference evidence="18 19" key="1">
    <citation type="submission" date="2022-08" db="EMBL/GenBank/DDBJ databases">
        <title>Reclassification of Massilia species as members of the genera Telluria, Duganella, Pseudoduganella, Mokoshia gen. nov. and Zemynaea gen. nov. using orthogonal and non-orthogonal genome-based approaches.</title>
        <authorList>
            <person name="Bowman J.P."/>
        </authorList>
    </citation>
    <scope>NUCLEOTIDE SEQUENCE [LARGE SCALE GENOMIC DNA]</scope>
    <source>
        <strain evidence="18 19">JCM 31607</strain>
    </source>
</reference>
<proteinExistence type="inferred from homology"/>
<keyword evidence="6" id="KW-0812">Transmembrane</keyword>
<feature type="chain" id="PRO_5045367007" evidence="15">
    <location>
        <begin position="33"/>
        <end position="207"/>
    </location>
</feature>
<dbReference type="InterPro" id="IPR049712">
    <property type="entry name" value="Poly_export"/>
</dbReference>
<evidence type="ECO:0000256" key="11">
    <source>
        <dbReference type="ARBA" id="ARBA00023136"/>
    </source>
</evidence>